<keyword evidence="3" id="KW-1185">Reference proteome</keyword>
<gene>
    <name evidence="2" type="ORF">EUX98_g8259</name>
</gene>
<dbReference type="EMBL" id="SGPM01000426">
    <property type="protein sequence ID" value="THH21859.1"/>
    <property type="molecule type" value="Genomic_DNA"/>
</dbReference>
<comment type="caution">
    <text evidence="2">The sequence shown here is derived from an EMBL/GenBank/DDBJ whole genome shotgun (WGS) entry which is preliminary data.</text>
</comment>
<dbReference type="AlphaFoldDB" id="A0A4S4M9B6"/>
<reference evidence="2 3" key="1">
    <citation type="submission" date="2019-02" db="EMBL/GenBank/DDBJ databases">
        <title>Genome sequencing of the rare red list fungi Antrodiella citrinella (Flaviporus citrinellus).</title>
        <authorList>
            <person name="Buettner E."/>
            <person name="Kellner H."/>
        </authorList>
    </citation>
    <scope>NUCLEOTIDE SEQUENCE [LARGE SCALE GENOMIC DNA]</scope>
    <source>
        <strain evidence="2 3">DSM 108506</strain>
    </source>
</reference>
<feature type="coiled-coil region" evidence="1">
    <location>
        <begin position="105"/>
        <end position="132"/>
    </location>
</feature>
<accession>A0A4S4M9B6</accession>
<name>A0A4S4M9B6_9APHY</name>
<keyword evidence="1" id="KW-0175">Coiled coil</keyword>
<sequence length="459" mass="50605">MASTNAEKFCAITKSLGGPDIAPADIEWANDIPAGRDLLKWIADQLYDTDVSATDSPFIPALHSIALEHEEVKLYEEAVEDDGITGVDEAPVNLFKVPSVQKASNERTLQELALLEGETARLKSRLQQMKTASRHLLQTRHTLQAAVKESANSIRTHQESLDNLAVKADASISKAVSEAHSLLDKTMRDSESLDTYRTSLAILEDKRNAIISAAKDRLRSIDEVQHSLPDTSYVNDESARLSKALKDLDFNARRDDLIELAVEEDLLAICEKLETSGDGTTLDDILGDMTHDLDDEASIFKTEDIGPALEKAWRSDQLALLAAREKVLDEAQAAFGGQIHEQLTQLQKHLSSVANSNFEAEALVSALLEEIEDAISDAEDAKTSFANHSSNAKDVERDPHINKLRAVLKDLREYRPSDAPPLILLEDADLDAELASTSRRLIEAQAVEEEWLRSLTSQL</sequence>
<dbReference type="Proteomes" id="UP000308730">
    <property type="component" value="Unassembled WGS sequence"/>
</dbReference>
<protein>
    <submittedName>
        <fullName evidence="2">Uncharacterized protein</fullName>
    </submittedName>
</protein>
<organism evidence="2 3">
    <name type="scientific">Antrodiella citrinella</name>
    <dbReference type="NCBI Taxonomy" id="2447956"/>
    <lineage>
        <taxon>Eukaryota</taxon>
        <taxon>Fungi</taxon>
        <taxon>Dikarya</taxon>
        <taxon>Basidiomycota</taxon>
        <taxon>Agaricomycotina</taxon>
        <taxon>Agaricomycetes</taxon>
        <taxon>Polyporales</taxon>
        <taxon>Steccherinaceae</taxon>
        <taxon>Antrodiella</taxon>
    </lineage>
</organism>
<proteinExistence type="predicted"/>
<evidence type="ECO:0000313" key="2">
    <source>
        <dbReference type="EMBL" id="THH21859.1"/>
    </source>
</evidence>
<evidence type="ECO:0000313" key="3">
    <source>
        <dbReference type="Proteomes" id="UP000308730"/>
    </source>
</evidence>
<evidence type="ECO:0000256" key="1">
    <source>
        <dbReference type="SAM" id="Coils"/>
    </source>
</evidence>
<dbReference type="OrthoDB" id="2754287at2759"/>